<dbReference type="InterPro" id="IPR004840">
    <property type="entry name" value="Amino_acid_permease_CS"/>
</dbReference>
<keyword evidence="6" id="KW-0029">Amino-acid transport</keyword>
<evidence type="ECO:0000256" key="5">
    <source>
        <dbReference type="ARBA" id="ARBA00022692"/>
    </source>
</evidence>
<keyword evidence="7 10" id="KW-1133">Transmembrane helix</keyword>
<feature type="transmembrane region" description="Helical" evidence="10">
    <location>
        <begin position="464"/>
        <end position="483"/>
    </location>
</feature>
<reference evidence="12" key="1">
    <citation type="submission" date="2023-06" db="EMBL/GenBank/DDBJ databases">
        <title>MT1 and MT2 Draft Genomes of Novel Species.</title>
        <authorList>
            <person name="Venkateswaran K."/>
        </authorList>
    </citation>
    <scope>NUCLEOTIDE SEQUENCE</scope>
    <source>
        <strain evidence="12">F6_8S_P_1B</strain>
    </source>
</reference>
<dbReference type="EMBL" id="JAROCF010000001">
    <property type="protein sequence ID" value="MDN4612911.1"/>
    <property type="molecule type" value="Genomic_DNA"/>
</dbReference>
<comment type="similarity">
    <text evidence="2">Belongs to the amino acid-polyamine-organocation (APC) superfamily. Amino acid transporter (AAT) (TC 2.A.3.1) family.</text>
</comment>
<evidence type="ECO:0000256" key="1">
    <source>
        <dbReference type="ARBA" id="ARBA00004651"/>
    </source>
</evidence>
<sequence length="539" mass="57859">MSAPHDPADDLENRREHLGDVSQAVQDFASEQEGYHKSLSSRQLQMIAIGGAIGTGLFLGAGGRLEQGGPILVLVYAVCGFFAFLVLRALGELVLHRPSSGSFVSYAREFYGEKMAYVAGWMYFLNWAMTAIVDSTAVALYVKYWSAFSSVPQWLLALIALIVVVSLNLISVKVFGEMEFWFALIKVGALVAFLLVGIVVLAAGWPTDLGPTGIPMLAENGWLLPNGVGTIAMALVLVQGVVFAYAAIELVGIAAGETAEPERIMPKAINSVVFRIAVFYCGSVLLLALLLPASAYSGDESPFVTFFTHLGGPQTGAIIGSVMNFVVLTAALSSLNAGMYSTGRILHSLAQTGASPAFTGRMNARGVPYGGILLTAAIGVLGVFLNLVVPEEAFNIVLNVASLGIITSWAMIVLCQMQLRKWSLQGKLERPSFRLFGAPFTAWLTLAFLAAVLVLMAFDYPTGTWTVASLVVIIPLLVLGWYLQRGRILAIAKQREGYTGAHPVIAARPGQERGQQERSQEERRRRGSTPGGDAPRRRG</sequence>
<feature type="domain" description="Amino acid permease/ SLC12A" evidence="11">
    <location>
        <begin position="44"/>
        <end position="481"/>
    </location>
</feature>
<feature type="transmembrane region" description="Helical" evidence="10">
    <location>
        <begin position="154"/>
        <end position="175"/>
    </location>
</feature>
<accession>A0ABT8K644</accession>
<keyword evidence="8 10" id="KW-0472">Membrane</keyword>
<evidence type="ECO:0000256" key="6">
    <source>
        <dbReference type="ARBA" id="ARBA00022970"/>
    </source>
</evidence>
<comment type="subcellular location">
    <subcellularLocation>
        <location evidence="1">Cell membrane</location>
        <topology evidence="1">Multi-pass membrane protein</topology>
    </subcellularLocation>
</comment>
<dbReference type="Proteomes" id="UP001174208">
    <property type="component" value="Unassembled WGS sequence"/>
</dbReference>
<evidence type="ECO:0000256" key="2">
    <source>
        <dbReference type="ARBA" id="ARBA00008583"/>
    </source>
</evidence>
<feature type="transmembrane region" description="Helical" evidence="10">
    <location>
        <begin position="116"/>
        <end position="142"/>
    </location>
</feature>
<feature type="transmembrane region" description="Helical" evidence="10">
    <location>
        <begin position="367"/>
        <end position="387"/>
    </location>
</feature>
<evidence type="ECO:0000259" key="11">
    <source>
        <dbReference type="Pfam" id="PF00324"/>
    </source>
</evidence>
<organism evidence="12 13">
    <name type="scientific">Leifsonia williamsii</name>
    <dbReference type="NCBI Taxonomy" id="3035919"/>
    <lineage>
        <taxon>Bacteria</taxon>
        <taxon>Bacillati</taxon>
        <taxon>Actinomycetota</taxon>
        <taxon>Actinomycetes</taxon>
        <taxon>Micrococcales</taxon>
        <taxon>Microbacteriaceae</taxon>
        <taxon>Leifsonia</taxon>
    </lineage>
</organism>
<evidence type="ECO:0000313" key="12">
    <source>
        <dbReference type="EMBL" id="MDN4612911.1"/>
    </source>
</evidence>
<dbReference type="InterPro" id="IPR004841">
    <property type="entry name" value="AA-permease/SLC12A_dom"/>
</dbReference>
<dbReference type="PROSITE" id="PS00218">
    <property type="entry name" value="AMINO_ACID_PERMEASE_1"/>
    <property type="match status" value="1"/>
</dbReference>
<evidence type="ECO:0000256" key="3">
    <source>
        <dbReference type="ARBA" id="ARBA00022448"/>
    </source>
</evidence>
<feature type="transmembrane region" description="Helical" evidence="10">
    <location>
        <begin position="272"/>
        <end position="296"/>
    </location>
</feature>
<keyword evidence="5 10" id="KW-0812">Transmembrane</keyword>
<dbReference type="PANTHER" id="PTHR43495">
    <property type="entry name" value="GABA PERMEASE"/>
    <property type="match status" value="1"/>
</dbReference>
<dbReference type="PANTHER" id="PTHR43495:SF1">
    <property type="entry name" value="L-ASPARAGINE PERMEASE"/>
    <property type="match status" value="1"/>
</dbReference>
<protein>
    <submittedName>
        <fullName evidence="12">Amino acid permease</fullName>
    </submittedName>
</protein>
<evidence type="ECO:0000256" key="9">
    <source>
        <dbReference type="SAM" id="MobiDB-lite"/>
    </source>
</evidence>
<evidence type="ECO:0000256" key="8">
    <source>
        <dbReference type="ARBA" id="ARBA00023136"/>
    </source>
</evidence>
<feature type="region of interest" description="Disordered" evidence="9">
    <location>
        <begin position="503"/>
        <end position="539"/>
    </location>
</feature>
<keyword evidence="13" id="KW-1185">Reference proteome</keyword>
<evidence type="ECO:0000256" key="10">
    <source>
        <dbReference type="SAM" id="Phobius"/>
    </source>
</evidence>
<keyword evidence="3" id="KW-0813">Transport</keyword>
<dbReference type="PIRSF" id="PIRSF006060">
    <property type="entry name" value="AA_transporter"/>
    <property type="match status" value="1"/>
</dbReference>
<feature type="transmembrane region" description="Helical" evidence="10">
    <location>
        <begin position="71"/>
        <end position="95"/>
    </location>
</feature>
<evidence type="ECO:0000256" key="4">
    <source>
        <dbReference type="ARBA" id="ARBA00022475"/>
    </source>
</evidence>
<feature type="transmembrane region" description="Helical" evidence="10">
    <location>
        <begin position="393"/>
        <end position="414"/>
    </location>
</feature>
<evidence type="ECO:0000313" key="13">
    <source>
        <dbReference type="Proteomes" id="UP001174208"/>
    </source>
</evidence>
<feature type="transmembrane region" description="Helical" evidence="10">
    <location>
        <begin position="435"/>
        <end position="458"/>
    </location>
</feature>
<dbReference type="Pfam" id="PF00324">
    <property type="entry name" value="AA_permease"/>
    <property type="match status" value="1"/>
</dbReference>
<name>A0ABT8K644_9MICO</name>
<feature type="transmembrane region" description="Helical" evidence="10">
    <location>
        <begin position="227"/>
        <end position="251"/>
    </location>
</feature>
<evidence type="ECO:0000256" key="7">
    <source>
        <dbReference type="ARBA" id="ARBA00022989"/>
    </source>
</evidence>
<comment type="caution">
    <text evidence="12">The sequence shown here is derived from an EMBL/GenBank/DDBJ whole genome shotgun (WGS) entry which is preliminary data.</text>
</comment>
<dbReference type="RefSeq" id="WP_301209730.1">
    <property type="nucleotide sequence ID" value="NZ_JAROCF010000001.1"/>
</dbReference>
<dbReference type="Gene3D" id="1.20.1740.10">
    <property type="entry name" value="Amino acid/polyamine transporter I"/>
    <property type="match status" value="1"/>
</dbReference>
<feature type="compositionally biased region" description="Basic and acidic residues" evidence="9">
    <location>
        <begin position="510"/>
        <end position="524"/>
    </location>
</feature>
<keyword evidence="4" id="KW-1003">Cell membrane</keyword>
<feature type="transmembrane region" description="Helical" evidence="10">
    <location>
        <begin position="187"/>
        <end position="207"/>
    </location>
</feature>
<proteinExistence type="inferred from homology"/>
<feature type="transmembrane region" description="Helical" evidence="10">
    <location>
        <begin position="316"/>
        <end position="335"/>
    </location>
</feature>
<gene>
    <name evidence="12" type="ORF">P5G50_00485</name>
</gene>